<dbReference type="CDD" id="cd03674">
    <property type="entry name" value="NUDIX_Hydrolase"/>
    <property type="match status" value="1"/>
</dbReference>
<evidence type="ECO:0000313" key="4">
    <source>
        <dbReference type="Proteomes" id="UP000657006"/>
    </source>
</evidence>
<keyword evidence="3" id="KW-0378">Hydrolase</keyword>
<comment type="similarity">
    <text evidence="1">Belongs to the Nudix hydrolase family.</text>
</comment>
<dbReference type="PROSITE" id="PS51462">
    <property type="entry name" value="NUDIX"/>
    <property type="match status" value="1"/>
</dbReference>
<dbReference type="GO" id="GO:0016787">
    <property type="term" value="F:hydrolase activity"/>
    <property type="evidence" value="ECO:0007669"/>
    <property type="project" value="UniProtKB-KW"/>
</dbReference>
<sequence>MDYERMIEAFKAESDQEAKDQETMLAYIRGNRSTVLYRENKIAHMTSSGFIMNPSLDKVLMVYHRIYDSWSWTGGHSDGERNLLKTALREAEEETGVETFQTPMKELLSLAILPVPAHYKGGGYVGVHLHFAPSFLLLAEEDCPLRIKEDEDAGVRWLDADALARYVTEREMLPVYQWLIGKARALRRSGKI</sequence>
<evidence type="ECO:0000313" key="3">
    <source>
        <dbReference type="EMBL" id="MBC8542152.1"/>
    </source>
</evidence>
<evidence type="ECO:0000256" key="1">
    <source>
        <dbReference type="ARBA" id="ARBA00005582"/>
    </source>
</evidence>
<comment type="caution">
    <text evidence="3">The sequence shown here is derived from an EMBL/GenBank/DDBJ whole genome shotgun (WGS) entry which is preliminary data.</text>
</comment>
<reference evidence="3" key="1">
    <citation type="submission" date="2020-08" db="EMBL/GenBank/DDBJ databases">
        <title>Genome public.</title>
        <authorList>
            <person name="Liu C."/>
            <person name="Sun Q."/>
        </authorList>
    </citation>
    <scope>NUCLEOTIDE SEQUENCE</scope>
    <source>
        <strain evidence="3">NSJ-32</strain>
    </source>
</reference>
<dbReference type="Pfam" id="PF00293">
    <property type="entry name" value="NUDIX"/>
    <property type="match status" value="1"/>
</dbReference>
<dbReference type="Proteomes" id="UP000657006">
    <property type="component" value="Unassembled WGS sequence"/>
</dbReference>
<dbReference type="SUPFAM" id="SSF55811">
    <property type="entry name" value="Nudix"/>
    <property type="match status" value="1"/>
</dbReference>
<dbReference type="RefSeq" id="WP_249289169.1">
    <property type="nucleotide sequence ID" value="NZ_JACRSQ010000001.1"/>
</dbReference>
<proteinExistence type="inferred from homology"/>
<dbReference type="AlphaFoldDB" id="A0A926DQW5"/>
<dbReference type="EMBL" id="JACRSQ010000001">
    <property type="protein sequence ID" value="MBC8542152.1"/>
    <property type="molecule type" value="Genomic_DNA"/>
</dbReference>
<gene>
    <name evidence="3" type="ORF">H8730_01125</name>
</gene>
<dbReference type="PANTHER" id="PTHR43736:SF1">
    <property type="entry name" value="DIHYDRONEOPTERIN TRIPHOSPHATE DIPHOSPHATASE"/>
    <property type="match status" value="1"/>
</dbReference>
<keyword evidence="4" id="KW-1185">Reference proteome</keyword>
<evidence type="ECO:0000259" key="2">
    <source>
        <dbReference type="PROSITE" id="PS51462"/>
    </source>
</evidence>
<dbReference type="InterPro" id="IPR015797">
    <property type="entry name" value="NUDIX_hydrolase-like_dom_sf"/>
</dbReference>
<organism evidence="3 4">
    <name type="scientific">Bianquea renquensis</name>
    <dbReference type="NCBI Taxonomy" id="2763661"/>
    <lineage>
        <taxon>Bacteria</taxon>
        <taxon>Bacillati</taxon>
        <taxon>Bacillota</taxon>
        <taxon>Clostridia</taxon>
        <taxon>Eubacteriales</taxon>
        <taxon>Bianqueaceae</taxon>
        <taxon>Bianquea</taxon>
    </lineage>
</organism>
<dbReference type="Gene3D" id="3.90.79.10">
    <property type="entry name" value="Nucleoside Triphosphate Pyrophosphohydrolase"/>
    <property type="match status" value="1"/>
</dbReference>
<dbReference type="InterPro" id="IPR000086">
    <property type="entry name" value="NUDIX_hydrolase_dom"/>
</dbReference>
<accession>A0A926DQW5</accession>
<feature type="domain" description="Nudix hydrolase" evidence="2">
    <location>
        <begin position="42"/>
        <end position="181"/>
    </location>
</feature>
<dbReference type="PANTHER" id="PTHR43736">
    <property type="entry name" value="ADP-RIBOSE PYROPHOSPHATASE"/>
    <property type="match status" value="1"/>
</dbReference>
<protein>
    <submittedName>
        <fullName evidence="3">NUDIX hydrolase</fullName>
    </submittedName>
</protein>
<name>A0A926DQW5_9FIRM</name>